<keyword evidence="2" id="KW-1185">Reference proteome</keyword>
<organism evidence="1">
    <name type="scientific">Bodo saltans virus</name>
    <dbReference type="NCBI Taxonomy" id="2024608"/>
    <lineage>
        <taxon>Viruses</taxon>
        <taxon>Varidnaviria</taxon>
        <taxon>Bamfordvirae</taxon>
        <taxon>Nucleocytoviricota</taxon>
        <taxon>Megaviricetes</taxon>
        <taxon>Imitervirales</taxon>
        <taxon>Mimiviridae</taxon>
        <taxon>Klosneuvirinae</taxon>
        <taxon>Theiavirus</taxon>
        <taxon>Theiavirus salishense</taxon>
    </lineage>
</organism>
<reference evidence="1" key="1">
    <citation type="journal article" date="2017" name="Elife">
        <title>The kinetoplastid-infecting Bodo saltans virus (BsV), a window into the most abundant giant viruses in the sea.</title>
        <authorList>
            <person name="Deeg C.M."/>
            <person name="Chow C.-E.T."/>
            <person name="Suttle C.A."/>
        </authorList>
    </citation>
    <scope>NUCLEOTIDE SEQUENCE</scope>
    <source>
        <strain evidence="1">NG1</strain>
    </source>
</reference>
<protein>
    <submittedName>
        <fullName evidence="1">Uncharacterized protein</fullName>
    </submittedName>
</protein>
<proteinExistence type="predicted"/>
<dbReference type="EMBL" id="MF782455">
    <property type="protein sequence ID" value="ATZ80900.1"/>
    <property type="molecule type" value="Genomic_DNA"/>
</dbReference>
<accession>A0A2H4UVF8</accession>
<evidence type="ECO:0000313" key="1">
    <source>
        <dbReference type="EMBL" id="ATZ80900.1"/>
    </source>
</evidence>
<name>A0A2H4UVF8_9VIRU</name>
<gene>
    <name evidence="1" type="ORF">BMW23_0855</name>
</gene>
<dbReference type="Proteomes" id="UP000240325">
    <property type="component" value="Segment"/>
</dbReference>
<sequence>MNNKCIHCKENIKYSNTLCNKCRFDKNIMKTTTELKKLYKCHDNDIDDEKIYNESYKTSYGSYGTSYYIMDFHNYMKIKSEEYDDNDKRKIAIIAMDKKINDYVIDKQSKEEYYNIVYDDIVNSLEKENIDKNIMLYIDDEIKIYIKNLILNFVFDKNSFVIDTLEKIKSYCKIKDELDEKLNDNDDEHKISITHPSYKSYILSNESSRNEPNRNELNIRDIKYKQETILRVNERLDKYNAFKEQMIKKYNKNYKYCTEKTIKSSLKKFYIDYVKNNRIKYENFVISAENDIIDTIKKSQIIDFVCLMKKLNVNIDQHELEEYTNIKNLKYEELIKFFDNDKMTITVRNCNDIIKKISDNILEKYKIYSNHIFFNKKIPALNHKINTRKLDEFKKEIRILKNKYFITELSCELFDKKIHETINNMITYIENSLSRKSW</sequence>
<evidence type="ECO:0000313" key="2">
    <source>
        <dbReference type="Proteomes" id="UP000240325"/>
    </source>
</evidence>